<dbReference type="KEGG" id="vg:55806173"/>
<dbReference type="RefSeq" id="YP_009876963.1">
    <property type="nucleotide sequence ID" value="NC_049384.1"/>
</dbReference>
<keyword evidence="1" id="KW-0472">Membrane</keyword>
<proteinExistence type="predicted"/>
<organism evidence="2 3">
    <name type="scientific">Enterobacter phage EspM4VN</name>
    <dbReference type="NCBI Taxonomy" id="2137745"/>
    <lineage>
        <taxon>Viruses</taxon>
        <taxon>Duplodnaviria</taxon>
        <taxon>Heunggongvirae</taxon>
        <taxon>Uroviricota</taxon>
        <taxon>Caudoviricetes</taxon>
        <taxon>Pantevenvirales</taxon>
        <taxon>Ackermannviridae</taxon>
        <taxon>Aglimvirinae</taxon>
        <taxon>Agtrevirus</taxon>
        <taxon>Agtrevirus EM4</taxon>
    </lineage>
</organism>
<protein>
    <submittedName>
        <fullName evidence="2">Uncharacterized protein</fullName>
    </submittedName>
</protein>
<keyword evidence="1" id="KW-1133">Transmembrane helix</keyword>
<name>A0A4P2WV66_9CAUD</name>
<dbReference type="EMBL" id="LC373201">
    <property type="protein sequence ID" value="BBK03738.1"/>
    <property type="molecule type" value="Genomic_DNA"/>
</dbReference>
<feature type="transmembrane region" description="Helical" evidence="1">
    <location>
        <begin position="6"/>
        <end position="28"/>
    </location>
</feature>
<dbReference type="GeneID" id="55806173"/>
<accession>A0A4P2WV66</accession>
<keyword evidence="1" id="KW-0812">Transmembrane</keyword>
<evidence type="ECO:0000256" key="1">
    <source>
        <dbReference type="SAM" id="Phobius"/>
    </source>
</evidence>
<sequence>MPSSVAWMASTGAGVWVSTFLTSGFLAMFGSPIDCYVFTTAIAAIHVHCIPIIVEVTPTTTTEQLHELVAMHFTGRELFVGVFPGLSFELERVNQELRYPAVWSICLLGIFEVDISG</sequence>
<reference evidence="2 3" key="1">
    <citation type="submission" date="2018-02" db="EMBL/GenBank/DDBJ databases">
        <title>Isolation and characterization of bacteriophage of Enterobacter asburiae, a cause of soft rot disease of plants in Vietnam.</title>
        <authorList>
            <person name="Doi K."/>
            <person name="Nagayoshi Y."/>
            <person name="Fujino Y."/>
            <person name="Thanh N.C."/>
        </authorList>
    </citation>
    <scope>NUCLEOTIDE SEQUENCE [LARGE SCALE GENOMIC DNA]</scope>
</reference>
<evidence type="ECO:0000313" key="3">
    <source>
        <dbReference type="Proteomes" id="UP000248666"/>
    </source>
</evidence>
<dbReference type="Proteomes" id="UP000248666">
    <property type="component" value="Segment"/>
</dbReference>
<evidence type="ECO:0000313" key="2">
    <source>
        <dbReference type="EMBL" id="BBK03738.1"/>
    </source>
</evidence>
<keyword evidence="3" id="KW-1185">Reference proteome</keyword>